<evidence type="ECO:0000313" key="1">
    <source>
        <dbReference type="EMBL" id="EMN01894.1"/>
    </source>
</evidence>
<accession>A0ABP2TCB9</accession>
<dbReference type="Proteomes" id="UP000012099">
    <property type="component" value="Unassembled WGS sequence"/>
</dbReference>
<dbReference type="EMBL" id="AHMH02000032">
    <property type="protein sequence ID" value="EMN01894.1"/>
    <property type="molecule type" value="Genomic_DNA"/>
</dbReference>
<comment type="caution">
    <text evidence="1">The sequence shown here is derived from an EMBL/GenBank/DDBJ whole genome shotgun (WGS) entry which is preliminary data.</text>
</comment>
<protein>
    <submittedName>
        <fullName evidence="1">Uncharacterized protein</fullName>
    </submittedName>
</protein>
<sequence>METLYFCKITLHFLIPFSALEQQITKNECLKKTIICLLKTFSIKSASGFYSYFS</sequence>
<name>A0ABP2TCB9_9LEPT</name>
<organism evidence="1 2">
    <name type="scientific">Leptospira noguchii str. 2007001578</name>
    <dbReference type="NCBI Taxonomy" id="1049974"/>
    <lineage>
        <taxon>Bacteria</taxon>
        <taxon>Pseudomonadati</taxon>
        <taxon>Spirochaetota</taxon>
        <taxon>Spirochaetia</taxon>
        <taxon>Leptospirales</taxon>
        <taxon>Leptospiraceae</taxon>
        <taxon>Leptospira</taxon>
    </lineage>
</organism>
<reference evidence="1 2" key="1">
    <citation type="submission" date="2013-01" db="EMBL/GenBank/DDBJ databases">
        <authorList>
            <person name="Harkins D.M."/>
            <person name="Durkin A.S."/>
            <person name="Brinkac L.M."/>
            <person name="Haft D.H."/>
            <person name="Selengut J.D."/>
            <person name="Sanka R."/>
            <person name="DePew J."/>
            <person name="Purushe J."/>
            <person name="Whelen A.C."/>
            <person name="Vinetz J.M."/>
            <person name="Sutton G.G."/>
            <person name="Nierman W.C."/>
            <person name="Fouts D.E."/>
        </authorList>
    </citation>
    <scope>NUCLEOTIDE SEQUENCE [LARGE SCALE GENOMIC DNA]</scope>
    <source>
        <strain evidence="1 2">2007001578</strain>
    </source>
</reference>
<proteinExistence type="predicted"/>
<keyword evidence="2" id="KW-1185">Reference proteome</keyword>
<gene>
    <name evidence="1" type="ORF">LEP1GSC035_3368</name>
</gene>
<evidence type="ECO:0000313" key="2">
    <source>
        <dbReference type="Proteomes" id="UP000012099"/>
    </source>
</evidence>